<evidence type="ECO:0000313" key="3">
    <source>
        <dbReference type="Proteomes" id="UP000829196"/>
    </source>
</evidence>
<feature type="coiled-coil region" evidence="1">
    <location>
        <begin position="41"/>
        <end position="122"/>
    </location>
</feature>
<sequence length="300" mass="34576">MILGSGMEMPMRRLALNVRTKRHGLPVILASASKGVIRVDIEQLRHQIDQLHAQAEITRSKANNARLRLMRLSEAAENLQRRAVMEVARSRENEARELLMQKKKLLQALERTKRRLEVLDELSMKINEAISLKETQLIGNVTLFPEINKEDSGQEIRIISPKNIIDKDEKTTDIYDFEHAKPCDEEGIETLKQETKLSFDQELQNCEEDVIGTQGSGSMMSDLRAISSYEEFLEHIDGQLRQAELDICNFLRLSTMIWESKQKKMNLKVQHISDILDHVRSTRERIANITKSRENENEGC</sequence>
<organism evidence="2 3">
    <name type="scientific">Dendrobium nobile</name>
    <name type="common">Orchid</name>
    <dbReference type="NCBI Taxonomy" id="94219"/>
    <lineage>
        <taxon>Eukaryota</taxon>
        <taxon>Viridiplantae</taxon>
        <taxon>Streptophyta</taxon>
        <taxon>Embryophyta</taxon>
        <taxon>Tracheophyta</taxon>
        <taxon>Spermatophyta</taxon>
        <taxon>Magnoliopsida</taxon>
        <taxon>Liliopsida</taxon>
        <taxon>Asparagales</taxon>
        <taxon>Orchidaceae</taxon>
        <taxon>Epidendroideae</taxon>
        <taxon>Malaxideae</taxon>
        <taxon>Dendrobiinae</taxon>
        <taxon>Dendrobium</taxon>
    </lineage>
</organism>
<proteinExistence type="predicted"/>
<gene>
    <name evidence="2" type="ORF">KFK09_008524</name>
</gene>
<comment type="caution">
    <text evidence="2">The sequence shown here is derived from an EMBL/GenBank/DDBJ whole genome shotgun (WGS) entry which is preliminary data.</text>
</comment>
<dbReference type="PANTHER" id="PTHR37174">
    <property type="entry name" value="FORKHEAD-ASSOCIATED DOMAIN PROTEIN"/>
    <property type="match status" value="1"/>
</dbReference>
<dbReference type="SMR" id="A0A8T3BPR6"/>
<evidence type="ECO:0000256" key="1">
    <source>
        <dbReference type="SAM" id="Coils"/>
    </source>
</evidence>
<dbReference type="PANTHER" id="PTHR37174:SF2">
    <property type="entry name" value="FORKHEAD-ASSOCIATED DOMAIN PROTEIN"/>
    <property type="match status" value="1"/>
</dbReference>
<accession>A0A8T3BPR6</accession>
<reference evidence="2" key="1">
    <citation type="journal article" date="2022" name="Front. Genet.">
        <title>Chromosome-Scale Assembly of the Dendrobium nobile Genome Provides Insights Into the Molecular Mechanism of the Biosynthesis of the Medicinal Active Ingredient of Dendrobium.</title>
        <authorList>
            <person name="Xu Q."/>
            <person name="Niu S.-C."/>
            <person name="Li K.-L."/>
            <person name="Zheng P.-J."/>
            <person name="Zhang X.-J."/>
            <person name="Jia Y."/>
            <person name="Liu Y."/>
            <person name="Niu Y.-X."/>
            <person name="Yu L.-H."/>
            <person name="Chen D.-F."/>
            <person name="Zhang G.-Q."/>
        </authorList>
    </citation>
    <scope>NUCLEOTIDE SEQUENCE</scope>
    <source>
        <tissue evidence="2">Leaf</tissue>
    </source>
</reference>
<dbReference type="EMBL" id="JAGYWB010000007">
    <property type="protein sequence ID" value="KAI0515856.1"/>
    <property type="molecule type" value="Genomic_DNA"/>
</dbReference>
<keyword evidence="3" id="KW-1185">Reference proteome</keyword>
<dbReference type="OrthoDB" id="772275at2759"/>
<dbReference type="Proteomes" id="UP000829196">
    <property type="component" value="Unassembled WGS sequence"/>
</dbReference>
<evidence type="ECO:0000313" key="2">
    <source>
        <dbReference type="EMBL" id="KAI0515856.1"/>
    </source>
</evidence>
<dbReference type="AlphaFoldDB" id="A0A8T3BPR6"/>
<protein>
    <submittedName>
        <fullName evidence="2">Uncharacterized protein</fullName>
    </submittedName>
</protein>
<name>A0A8T3BPR6_DENNO</name>
<keyword evidence="1" id="KW-0175">Coiled coil</keyword>